<proteinExistence type="predicted"/>
<feature type="non-terminal residue" evidence="1">
    <location>
        <position position="93"/>
    </location>
</feature>
<name>X0YBZ7_9ZZZZ</name>
<reference evidence="1" key="1">
    <citation type="journal article" date="2014" name="Front. Microbiol.">
        <title>High frequency of phylogenetically diverse reductive dehalogenase-homologous genes in deep subseafloor sedimentary metagenomes.</title>
        <authorList>
            <person name="Kawai M."/>
            <person name="Futagami T."/>
            <person name="Toyoda A."/>
            <person name="Takaki Y."/>
            <person name="Nishi S."/>
            <person name="Hori S."/>
            <person name="Arai W."/>
            <person name="Tsubouchi T."/>
            <person name="Morono Y."/>
            <person name="Uchiyama I."/>
            <person name="Ito T."/>
            <person name="Fujiyama A."/>
            <person name="Inagaki F."/>
            <person name="Takami H."/>
        </authorList>
    </citation>
    <scope>NUCLEOTIDE SEQUENCE</scope>
    <source>
        <strain evidence="1">Expedition CK06-06</strain>
    </source>
</reference>
<organism evidence="1">
    <name type="scientific">marine sediment metagenome</name>
    <dbReference type="NCBI Taxonomy" id="412755"/>
    <lineage>
        <taxon>unclassified sequences</taxon>
        <taxon>metagenomes</taxon>
        <taxon>ecological metagenomes</taxon>
    </lineage>
</organism>
<comment type="caution">
    <text evidence="1">The sequence shown here is derived from an EMBL/GenBank/DDBJ whole genome shotgun (WGS) entry which is preliminary data.</text>
</comment>
<sequence length="93" mass="9927">MRLFIVALLTVLFVPVAAFAPPVKQVEVTNLPAVQEVTGAVEVTNLPSVQDVNVVNAPSPNSATRFQLVGFTTQTYTGNMGGYFGVTLKCQLE</sequence>
<protein>
    <submittedName>
        <fullName evidence="1">Uncharacterized protein</fullName>
    </submittedName>
</protein>
<gene>
    <name evidence="1" type="ORF">S01H1_76227</name>
</gene>
<evidence type="ECO:0000313" key="1">
    <source>
        <dbReference type="EMBL" id="GAG53354.1"/>
    </source>
</evidence>
<accession>X0YBZ7</accession>
<dbReference type="EMBL" id="BARS01051141">
    <property type="protein sequence ID" value="GAG53354.1"/>
    <property type="molecule type" value="Genomic_DNA"/>
</dbReference>
<dbReference type="AlphaFoldDB" id="X0YBZ7"/>